<keyword evidence="3" id="KW-1185">Reference proteome</keyword>
<dbReference type="EMBL" id="KV907508">
    <property type="protein sequence ID" value="OOF92192.1"/>
    <property type="molecule type" value="Genomic_DNA"/>
</dbReference>
<reference evidence="3" key="1">
    <citation type="journal article" date="2017" name="Genome Biol.">
        <title>Comparative genomics reveals high biological diversity and specific adaptations in the industrially and medically important fungal genus Aspergillus.</title>
        <authorList>
            <person name="de Vries R.P."/>
            <person name="Riley R."/>
            <person name="Wiebenga A."/>
            <person name="Aguilar-Osorio G."/>
            <person name="Amillis S."/>
            <person name="Uchima C.A."/>
            <person name="Anderluh G."/>
            <person name="Asadollahi M."/>
            <person name="Askin M."/>
            <person name="Barry K."/>
            <person name="Battaglia E."/>
            <person name="Bayram O."/>
            <person name="Benocci T."/>
            <person name="Braus-Stromeyer S.A."/>
            <person name="Caldana C."/>
            <person name="Canovas D."/>
            <person name="Cerqueira G.C."/>
            <person name="Chen F."/>
            <person name="Chen W."/>
            <person name="Choi C."/>
            <person name="Clum A."/>
            <person name="Dos Santos R.A."/>
            <person name="Damasio A.R."/>
            <person name="Diallinas G."/>
            <person name="Emri T."/>
            <person name="Fekete E."/>
            <person name="Flipphi M."/>
            <person name="Freyberg S."/>
            <person name="Gallo A."/>
            <person name="Gournas C."/>
            <person name="Habgood R."/>
            <person name="Hainaut M."/>
            <person name="Harispe M.L."/>
            <person name="Henrissat B."/>
            <person name="Hilden K.S."/>
            <person name="Hope R."/>
            <person name="Hossain A."/>
            <person name="Karabika E."/>
            <person name="Karaffa L."/>
            <person name="Karanyi Z."/>
            <person name="Krasevec N."/>
            <person name="Kuo A."/>
            <person name="Kusch H."/>
            <person name="LaButti K."/>
            <person name="Lagendijk E.L."/>
            <person name="Lapidus A."/>
            <person name="Levasseur A."/>
            <person name="Lindquist E."/>
            <person name="Lipzen A."/>
            <person name="Logrieco A.F."/>
            <person name="MacCabe A."/>
            <person name="Maekelae M.R."/>
            <person name="Malavazi I."/>
            <person name="Melin P."/>
            <person name="Meyer V."/>
            <person name="Mielnichuk N."/>
            <person name="Miskei M."/>
            <person name="Molnar A.P."/>
            <person name="Mule G."/>
            <person name="Ngan C.Y."/>
            <person name="Orejas M."/>
            <person name="Orosz E."/>
            <person name="Ouedraogo J.P."/>
            <person name="Overkamp K.M."/>
            <person name="Park H.-S."/>
            <person name="Perrone G."/>
            <person name="Piumi F."/>
            <person name="Punt P.J."/>
            <person name="Ram A.F."/>
            <person name="Ramon A."/>
            <person name="Rauscher S."/>
            <person name="Record E."/>
            <person name="Riano-Pachon D.M."/>
            <person name="Robert V."/>
            <person name="Roehrig J."/>
            <person name="Ruller R."/>
            <person name="Salamov A."/>
            <person name="Salih N.S."/>
            <person name="Samson R.A."/>
            <person name="Sandor E."/>
            <person name="Sanguinetti M."/>
            <person name="Schuetze T."/>
            <person name="Sepcic K."/>
            <person name="Shelest E."/>
            <person name="Sherlock G."/>
            <person name="Sophianopoulou V."/>
            <person name="Squina F.M."/>
            <person name="Sun H."/>
            <person name="Susca A."/>
            <person name="Todd R.B."/>
            <person name="Tsang A."/>
            <person name="Unkles S.E."/>
            <person name="van de Wiele N."/>
            <person name="van Rossen-Uffink D."/>
            <person name="Oliveira J.V."/>
            <person name="Vesth T.C."/>
            <person name="Visser J."/>
            <person name="Yu J.-H."/>
            <person name="Zhou M."/>
            <person name="Andersen M.R."/>
            <person name="Archer D.B."/>
            <person name="Baker S.E."/>
            <person name="Benoit I."/>
            <person name="Brakhage A.A."/>
            <person name="Braus G.H."/>
            <person name="Fischer R."/>
            <person name="Frisvad J.C."/>
            <person name="Goldman G.H."/>
            <person name="Houbraken J."/>
            <person name="Oakley B."/>
            <person name="Pocsi I."/>
            <person name="Scazzocchio C."/>
            <person name="Seiboth B."/>
            <person name="vanKuyk P.A."/>
            <person name="Wortman J."/>
            <person name="Dyer P.S."/>
            <person name="Grigoriev I.V."/>
        </authorList>
    </citation>
    <scope>NUCLEOTIDE SEQUENCE [LARGE SCALE GENOMIC DNA]</scope>
    <source>
        <strain evidence="3">ITEM 5010</strain>
    </source>
</reference>
<proteinExistence type="predicted"/>
<sequence length="81" mass="9052">MTHARARLSRIVTDLVINNANDRSLLESNNGNCDDLATMGGDESRRAPEEPVEECLAAEVIDRQEEPKSLRNDWNATETLL</sequence>
<dbReference type="VEuPathDB" id="FungiDB:ASPCADRAFT_210597"/>
<evidence type="ECO:0000313" key="2">
    <source>
        <dbReference type="EMBL" id="OOF92192.1"/>
    </source>
</evidence>
<name>A0A1R3RCI3_ASPC5</name>
<dbReference type="Proteomes" id="UP000188318">
    <property type="component" value="Unassembled WGS sequence"/>
</dbReference>
<protein>
    <submittedName>
        <fullName evidence="2">Uncharacterized protein</fullName>
    </submittedName>
</protein>
<evidence type="ECO:0000256" key="1">
    <source>
        <dbReference type="SAM" id="MobiDB-lite"/>
    </source>
</evidence>
<organism evidence="2 3">
    <name type="scientific">Aspergillus carbonarius (strain ITEM 5010)</name>
    <dbReference type="NCBI Taxonomy" id="602072"/>
    <lineage>
        <taxon>Eukaryota</taxon>
        <taxon>Fungi</taxon>
        <taxon>Dikarya</taxon>
        <taxon>Ascomycota</taxon>
        <taxon>Pezizomycotina</taxon>
        <taxon>Eurotiomycetes</taxon>
        <taxon>Eurotiomycetidae</taxon>
        <taxon>Eurotiales</taxon>
        <taxon>Aspergillaceae</taxon>
        <taxon>Aspergillus</taxon>
        <taxon>Aspergillus subgen. Circumdati</taxon>
    </lineage>
</organism>
<gene>
    <name evidence="2" type="ORF">ASPCADRAFT_210597</name>
</gene>
<dbReference type="AlphaFoldDB" id="A0A1R3RCI3"/>
<evidence type="ECO:0000313" key="3">
    <source>
        <dbReference type="Proteomes" id="UP000188318"/>
    </source>
</evidence>
<feature type="region of interest" description="Disordered" evidence="1">
    <location>
        <begin position="24"/>
        <end position="52"/>
    </location>
</feature>
<accession>A0A1R3RCI3</accession>